<protein>
    <submittedName>
        <fullName evidence="2">Uncharacterized protein</fullName>
    </submittedName>
</protein>
<organism evidence="2 3">
    <name type="scientific">Trypanosoma conorhini</name>
    <dbReference type="NCBI Taxonomy" id="83891"/>
    <lineage>
        <taxon>Eukaryota</taxon>
        <taxon>Discoba</taxon>
        <taxon>Euglenozoa</taxon>
        <taxon>Kinetoplastea</taxon>
        <taxon>Metakinetoplastina</taxon>
        <taxon>Trypanosomatida</taxon>
        <taxon>Trypanosomatidae</taxon>
        <taxon>Trypanosoma</taxon>
    </lineage>
</organism>
<dbReference type="RefSeq" id="XP_029229542.1">
    <property type="nucleotide sequence ID" value="XM_029370269.1"/>
</dbReference>
<sequence>MLLFLRCTCGAPAPSEGDCGAGNFPCVRVQRKLAPALLPDSVSSSKARGRRKTHDLRFPWRAMPLPTGCIRPRQKNQSWEKSKTIKIKATAYHPTDERRRPRV</sequence>
<dbReference type="Proteomes" id="UP000284403">
    <property type="component" value="Unassembled WGS sequence"/>
</dbReference>
<feature type="compositionally biased region" description="Basic and acidic residues" evidence="1">
    <location>
        <begin position="94"/>
        <end position="103"/>
    </location>
</feature>
<reference evidence="2 3" key="1">
    <citation type="journal article" date="2018" name="BMC Genomics">
        <title>Genomic comparison of Trypanosoma conorhini and Trypanosoma rangeli to Trypanosoma cruzi strains of high and low virulence.</title>
        <authorList>
            <person name="Bradwell K.R."/>
            <person name="Koparde V.N."/>
            <person name="Matveyev A.V."/>
            <person name="Serrano M.G."/>
            <person name="Alves J.M."/>
            <person name="Parikh H."/>
            <person name="Huang B."/>
            <person name="Lee V."/>
            <person name="Espinosa-Alvarez O."/>
            <person name="Ortiz P.A."/>
            <person name="Costa-Martins A.G."/>
            <person name="Teixeira M.M."/>
            <person name="Buck G.A."/>
        </authorList>
    </citation>
    <scope>NUCLEOTIDE SEQUENCE [LARGE SCALE GENOMIC DNA]</scope>
    <source>
        <strain evidence="2 3">025E</strain>
    </source>
</reference>
<dbReference type="EMBL" id="MKKU01000155">
    <property type="protein sequence ID" value="RNF21501.1"/>
    <property type="molecule type" value="Genomic_DNA"/>
</dbReference>
<comment type="caution">
    <text evidence="2">The sequence shown here is derived from an EMBL/GenBank/DDBJ whole genome shotgun (WGS) entry which is preliminary data.</text>
</comment>
<evidence type="ECO:0000313" key="2">
    <source>
        <dbReference type="EMBL" id="RNF21501.1"/>
    </source>
</evidence>
<name>A0A422PUT4_9TRYP</name>
<feature type="region of interest" description="Disordered" evidence="1">
    <location>
        <begin position="67"/>
        <end position="103"/>
    </location>
</feature>
<feature type="non-terminal residue" evidence="2">
    <location>
        <position position="103"/>
    </location>
</feature>
<accession>A0A422PUT4</accession>
<dbReference type="GeneID" id="40316961"/>
<gene>
    <name evidence="2" type="ORF">Tco025E_03350</name>
</gene>
<evidence type="ECO:0000313" key="3">
    <source>
        <dbReference type="Proteomes" id="UP000284403"/>
    </source>
</evidence>
<keyword evidence="3" id="KW-1185">Reference proteome</keyword>
<evidence type="ECO:0000256" key="1">
    <source>
        <dbReference type="SAM" id="MobiDB-lite"/>
    </source>
</evidence>
<proteinExistence type="predicted"/>
<dbReference type="AlphaFoldDB" id="A0A422PUT4"/>